<evidence type="ECO:0000313" key="5">
    <source>
        <dbReference type="EMBL" id="VDL66945.1"/>
    </source>
</evidence>
<reference evidence="5 6" key="2">
    <citation type="submission" date="2018-11" db="EMBL/GenBank/DDBJ databases">
        <authorList>
            <consortium name="Pathogen Informatics"/>
        </authorList>
    </citation>
    <scope>NUCLEOTIDE SEQUENCE [LARGE SCALE GENOMIC DNA]</scope>
</reference>
<dbReference type="STRING" id="27835.A0A0N4XLF2"/>
<feature type="region of interest" description="Disordered" evidence="2">
    <location>
        <begin position="282"/>
        <end position="324"/>
    </location>
</feature>
<dbReference type="InterPro" id="IPR008962">
    <property type="entry name" value="PapD-like_sf"/>
</dbReference>
<organism evidence="7">
    <name type="scientific">Nippostrongylus brasiliensis</name>
    <name type="common">Rat hookworm</name>
    <dbReference type="NCBI Taxonomy" id="27835"/>
    <lineage>
        <taxon>Eukaryota</taxon>
        <taxon>Metazoa</taxon>
        <taxon>Ecdysozoa</taxon>
        <taxon>Nematoda</taxon>
        <taxon>Chromadorea</taxon>
        <taxon>Rhabditida</taxon>
        <taxon>Rhabditina</taxon>
        <taxon>Rhabditomorpha</taxon>
        <taxon>Strongyloidea</taxon>
        <taxon>Heligmosomidae</taxon>
        <taxon>Nippostrongylus</taxon>
    </lineage>
</organism>
<accession>A0A0N4XLF2</accession>
<evidence type="ECO:0000256" key="2">
    <source>
        <dbReference type="SAM" id="MobiDB-lite"/>
    </source>
</evidence>
<reference evidence="7" key="1">
    <citation type="submission" date="2017-02" db="UniProtKB">
        <authorList>
            <consortium name="WormBaseParasite"/>
        </authorList>
    </citation>
    <scope>IDENTIFICATION</scope>
</reference>
<dbReference type="InterPro" id="IPR051774">
    <property type="entry name" value="Sperm-specific_class_P"/>
</dbReference>
<feature type="region of interest" description="Disordered" evidence="2">
    <location>
        <begin position="180"/>
        <end position="270"/>
    </location>
</feature>
<keyword evidence="1" id="KW-0206">Cytoskeleton</keyword>
<feature type="chain" id="PRO_5043124740" description="Major sperm protein" evidence="3">
    <location>
        <begin position="28"/>
        <end position="335"/>
    </location>
</feature>
<dbReference type="AlphaFoldDB" id="A0A0N4XLF2"/>
<comment type="function">
    <text evidence="1">Central component in molecular interactions underlying sperm crawling. Forms an extensive filament system that extends from sperm villipoda, along the leading edge of the pseudopod.</text>
</comment>
<keyword evidence="6" id="KW-1185">Reference proteome</keyword>
<keyword evidence="3" id="KW-0732">Signal</keyword>
<evidence type="ECO:0000259" key="4">
    <source>
        <dbReference type="PROSITE" id="PS50202"/>
    </source>
</evidence>
<dbReference type="PANTHER" id="PTHR22947">
    <property type="entry name" value="MAJOR SPERM PROTEIN"/>
    <property type="match status" value="1"/>
</dbReference>
<dbReference type="Pfam" id="PF00635">
    <property type="entry name" value="Motile_Sperm"/>
    <property type="match status" value="1"/>
</dbReference>
<dbReference type="SUPFAM" id="SSF49354">
    <property type="entry name" value="PapD-like"/>
    <property type="match status" value="1"/>
</dbReference>
<dbReference type="Proteomes" id="UP000271162">
    <property type="component" value="Unassembled WGS sequence"/>
</dbReference>
<protein>
    <recommendedName>
        <fullName evidence="1">Major sperm protein</fullName>
    </recommendedName>
</protein>
<dbReference type="Gene3D" id="2.60.40.10">
    <property type="entry name" value="Immunoglobulins"/>
    <property type="match status" value="1"/>
</dbReference>
<dbReference type="EMBL" id="UYSL01004932">
    <property type="protein sequence ID" value="VDL66945.1"/>
    <property type="molecule type" value="Genomic_DNA"/>
</dbReference>
<sequence length="335" mass="35378">MMRCCRRTQEILFTLLTLLLKVDPARATFRTAGGVSLHNVTNKGLIRFAFKIKCSNNNEYGISPVYGFIDPMSSCPVKITRLPGIPKVDKMVIQWVQTTPGTTDPKEAFRSASPLTMQSVQVTLEMTDTYRPGIVFAPLSDMKASPIVAAPMVTAPRPVVQPLPPPKPVLPSLAPSKPALPPLAPPKPSVPPLAPPKPSVPPLAPPKPSVPPPPAAQPFKPPPAVSLPKPAAPYTSQVPRPTPAPVSRPIPAPPLSPSLKPTPITAPLPPVAATRAKPSIDLVPMKPLSPPPKPFTVLPPKPGFGSMATVPPPRSAPPGGMQKAGAMSVYAIERK</sequence>
<feature type="signal peptide" evidence="3">
    <location>
        <begin position="1"/>
        <end position="27"/>
    </location>
</feature>
<evidence type="ECO:0000256" key="3">
    <source>
        <dbReference type="SAM" id="SignalP"/>
    </source>
</evidence>
<gene>
    <name evidence="5" type="ORF">NBR_LOCUS3356</name>
</gene>
<evidence type="ECO:0000256" key="1">
    <source>
        <dbReference type="RuleBase" id="RU003425"/>
    </source>
</evidence>
<dbReference type="InterPro" id="IPR000535">
    <property type="entry name" value="MSP_dom"/>
</dbReference>
<keyword evidence="1" id="KW-0963">Cytoplasm</keyword>
<evidence type="ECO:0000313" key="6">
    <source>
        <dbReference type="Proteomes" id="UP000271162"/>
    </source>
</evidence>
<feature type="domain" description="MSP" evidence="4">
    <location>
        <begin position="19"/>
        <end position="127"/>
    </location>
</feature>
<feature type="compositionally biased region" description="Pro residues" evidence="2">
    <location>
        <begin position="287"/>
        <end position="302"/>
    </location>
</feature>
<dbReference type="InterPro" id="IPR013783">
    <property type="entry name" value="Ig-like_fold"/>
</dbReference>
<feature type="compositionally biased region" description="Pro residues" evidence="2">
    <location>
        <begin position="240"/>
        <end position="256"/>
    </location>
</feature>
<dbReference type="WBParaSite" id="NBR_0000335401-mRNA-1">
    <property type="protein sequence ID" value="NBR_0000335401-mRNA-1"/>
    <property type="gene ID" value="NBR_0000335401"/>
</dbReference>
<feature type="compositionally biased region" description="Pro residues" evidence="2">
    <location>
        <begin position="180"/>
        <end position="225"/>
    </location>
</feature>
<name>A0A0N4XLF2_NIPBR</name>
<proteinExistence type="predicted"/>
<evidence type="ECO:0000313" key="7">
    <source>
        <dbReference type="WBParaSite" id="NBR_0000335401-mRNA-1"/>
    </source>
</evidence>
<dbReference type="PROSITE" id="PS50202">
    <property type="entry name" value="MSP"/>
    <property type="match status" value="1"/>
</dbReference>
<dbReference type="OMA" id="SHINPPI"/>
<dbReference type="PANTHER" id="PTHR22947:SF39">
    <property type="entry name" value="MSP DOMAIN-CONTAINING PROTEIN"/>
    <property type="match status" value="1"/>
</dbReference>